<reference evidence="2" key="3">
    <citation type="submission" date="2022-06" db="UniProtKB">
        <authorList>
            <consortium name="EnsemblPlants"/>
        </authorList>
    </citation>
    <scope>IDENTIFICATION</scope>
</reference>
<reference evidence="2" key="2">
    <citation type="submission" date="2018-03" db="EMBL/GenBank/DDBJ databases">
        <title>The Triticum urartu genome reveals the dynamic nature of wheat genome evolution.</title>
        <authorList>
            <person name="Ling H."/>
            <person name="Ma B."/>
            <person name="Shi X."/>
            <person name="Liu H."/>
            <person name="Dong L."/>
            <person name="Sun H."/>
            <person name="Cao Y."/>
            <person name="Gao Q."/>
            <person name="Zheng S."/>
            <person name="Li Y."/>
            <person name="Yu Y."/>
            <person name="Du H."/>
            <person name="Qi M."/>
            <person name="Li Y."/>
            <person name="Yu H."/>
            <person name="Cui Y."/>
            <person name="Wang N."/>
            <person name="Chen C."/>
            <person name="Wu H."/>
            <person name="Zhao Y."/>
            <person name="Zhang J."/>
            <person name="Li Y."/>
            <person name="Zhou W."/>
            <person name="Zhang B."/>
            <person name="Hu W."/>
            <person name="Eijk M."/>
            <person name="Tang J."/>
            <person name="Witsenboer H."/>
            <person name="Zhao S."/>
            <person name="Li Z."/>
            <person name="Zhang A."/>
            <person name="Wang D."/>
            <person name="Liang C."/>
        </authorList>
    </citation>
    <scope>NUCLEOTIDE SEQUENCE [LARGE SCALE GENOMIC DNA]</scope>
    <source>
        <strain evidence="2">cv. G1812</strain>
    </source>
</reference>
<feature type="region of interest" description="Disordered" evidence="1">
    <location>
        <begin position="64"/>
        <end position="93"/>
    </location>
</feature>
<sequence length="140" mass="15009">MAVESEDVRLGDGLDIGGREAAAPVLGDIGARRGGEVELARWGISVVAEERDVVGERRLLGVPEYTNPQPIAGAGHADLRRPPAPVPLPHTHKPQVLARCRRLRACTTAAMDAAASFLPPHRPSVSLHERAPARKNTRAR</sequence>
<dbReference type="Gramene" id="TuG1812G0700002642.01.T01">
    <property type="protein sequence ID" value="TuG1812G0700002642.01.T01.cds392819"/>
    <property type="gene ID" value="TuG1812G0700002642.01"/>
</dbReference>
<protein>
    <submittedName>
        <fullName evidence="2">Uncharacterized protein</fullName>
    </submittedName>
</protein>
<reference evidence="3" key="1">
    <citation type="journal article" date="2013" name="Nature">
        <title>Draft genome of the wheat A-genome progenitor Triticum urartu.</title>
        <authorList>
            <person name="Ling H.Q."/>
            <person name="Zhao S."/>
            <person name="Liu D."/>
            <person name="Wang J."/>
            <person name="Sun H."/>
            <person name="Zhang C."/>
            <person name="Fan H."/>
            <person name="Li D."/>
            <person name="Dong L."/>
            <person name="Tao Y."/>
            <person name="Gao C."/>
            <person name="Wu H."/>
            <person name="Li Y."/>
            <person name="Cui Y."/>
            <person name="Guo X."/>
            <person name="Zheng S."/>
            <person name="Wang B."/>
            <person name="Yu K."/>
            <person name="Liang Q."/>
            <person name="Yang W."/>
            <person name="Lou X."/>
            <person name="Chen J."/>
            <person name="Feng M."/>
            <person name="Jian J."/>
            <person name="Zhang X."/>
            <person name="Luo G."/>
            <person name="Jiang Y."/>
            <person name="Liu J."/>
            <person name="Wang Z."/>
            <person name="Sha Y."/>
            <person name="Zhang B."/>
            <person name="Wu H."/>
            <person name="Tang D."/>
            <person name="Shen Q."/>
            <person name="Xue P."/>
            <person name="Zou S."/>
            <person name="Wang X."/>
            <person name="Liu X."/>
            <person name="Wang F."/>
            <person name="Yang Y."/>
            <person name="An X."/>
            <person name="Dong Z."/>
            <person name="Zhang K."/>
            <person name="Zhang X."/>
            <person name="Luo M.C."/>
            <person name="Dvorak J."/>
            <person name="Tong Y."/>
            <person name="Wang J."/>
            <person name="Yang H."/>
            <person name="Li Z."/>
            <person name="Wang D."/>
            <person name="Zhang A."/>
            <person name="Wang J."/>
        </authorList>
    </citation>
    <scope>NUCLEOTIDE SEQUENCE</scope>
    <source>
        <strain evidence="3">cv. G1812</strain>
    </source>
</reference>
<evidence type="ECO:0000256" key="1">
    <source>
        <dbReference type="SAM" id="MobiDB-lite"/>
    </source>
</evidence>
<keyword evidence="3" id="KW-1185">Reference proteome</keyword>
<feature type="region of interest" description="Disordered" evidence="1">
    <location>
        <begin position="117"/>
        <end position="140"/>
    </location>
</feature>
<dbReference type="EnsemblPlants" id="TuG1812G0700002642.01.T01">
    <property type="protein sequence ID" value="TuG1812G0700002642.01.T01.cds392819"/>
    <property type="gene ID" value="TuG1812G0700002642.01"/>
</dbReference>
<dbReference type="Proteomes" id="UP000015106">
    <property type="component" value="Chromosome 7"/>
</dbReference>
<organism evidence="2 3">
    <name type="scientific">Triticum urartu</name>
    <name type="common">Red wild einkorn</name>
    <name type="synonym">Crithodium urartu</name>
    <dbReference type="NCBI Taxonomy" id="4572"/>
    <lineage>
        <taxon>Eukaryota</taxon>
        <taxon>Viridiplantae</taxon>
        <taxon>Streptophyta</taxon>
        <taxon>Embryophyta</taxon>
        <taxon>Tracheophyta</taxon>
        <taxon>Spermatophyta</taxon>
        <taxon>Magnoliopsida</taxon>
        <taxon>Liliopsida</taxon>
        <taxon>Poales</taxon>
        <taxon>Poaceae</taxon>
        <taxon>BOP clade</taxon>
        <taxon>Pooideae</taxon>
        <taxon>Triticodae</taxon>
        <taxon>Triticeae</taxon>
        <taxon>Triticinae</taxon>
        <taxon>Triticum</taxon>
    </lineage>
</organism>
<accession>A0A8R7R1W6</accession>
<evidence type="ECO:0000313" key="2">
    <source>
        <dbReference type="EnsemblPlants" id="TuG1812G0700002642.01.T01.cds392819"/>
    </source>
</evidence>
<evidence type="ECO:0000313" key="3">
    <source>
        <dbReference type="Proteomes" id="UP000015106"/>
    </source>
</evidence>
<proteinExistence type="predicted"/>
<dbReference type="AlphaFoldDB" id="A0A8R7R1W6"/>
<name>A0A8R7R1W6_TRIUA</name>